<organism evidence="1 2">
    <name type="scientific">Vagococcus allomyrinae</name>
    <dbReference type="NCBI Taxonomy" id="2794353"/>
    <lineage>
        <taxon>Bacteria</taxon>
        <taxon>Bacillati</taxon>
        <taxon>Bacillota</taxon>
        <taxon>Bacilli</taxon>
        <taxon>Lactobacillales</taxon>
        <taxon>Enterococcaceae</taxon>
        <taxon>Vagococcus</taxon>
    </lineage>
</organism>
<reference evidence="1" key="1">
    <citation type="submission" date="2020-12" db="EMBL/GenBank/DDBJ databases">
        <title>Vagococcus allomyrinae sp. nov. and Enterococcus lavae sp. nov., isolated from the larvae of Allomyrina dichotoma.</title>
        <authorList>
            <person name="Lee S.D."/>
        </authorList>
    </citation>
    <scope>NUCLEOTIDE SEQUENCE</scope>
    <source>
        <strain evidence="1">BWB3-3</strain>
    </source>
</reference>
<dbReference type="EMBL" id="JAEEGA010000005">
    <property type="protein sequence ID" value="MBP1041251.1"/>
    <property type="molecule type" value="Genomic_DNA"/>
</dbReference>
<evidence type="ECO:0000313" key="2">
    <source>
        <dbReference type="Proteomes" id="UP000674938"/>
    </source>
</evidence>
<name>A0A940P7R2_9ENTE</name>
<dbReference type="RefSeq" id="WP_209527018.1">
    <property type="nucleotide sequence ID" value="NZ_JAEEGA010000005.1"/>
</dbReference>
<gene>
    <name evidence="1" type="ORF">I6N95_09555</name>
</gene>
<evidence type="ECO:0000313" key="1">
    <source>
        <dbReference type="EMBL" id="MBP1041251.1"/>
    </source>
</evidence>
<sequence length="103" mass="11190">MGIEIKRIMEKDDSGVNRQIYPVTHVSAVEGLDAVGNQDVLVKSVNGKTGHVLLTAQDLGITESGVPIASETQDGMLTAEMYRDLKELIEHINNGISLEKVDE</sequence>
<keyword evidence="2" id="KW-1185">Reference proteome</keyword>
<protein>
    <submittedName>
        <fullName evidence="1">Uncharacterized protein</fullName>
    </submittedName>
</protein>
<comment type="caution">
    <text evidence="1">The sequence shown here is derived from an EMBL/GenBank/DDBJ whole genome shotgun (WGS) entry which is preliminary data.</text>
</comment>
<accession>A0A940P7R2</accession>
<dbReference type="AlphaFoldDB" id="A0A940P7R2"/>
<proteinExistence type="predicted"/>
<dbReference type="Proteomes" id="UP000674938">
    <property type="component" value="Unassembled WGS sequence"/>
</dbReference>